<proteinExistence type="predicted"/>
<keyword evidence="2" id="KW-1185">Reference proteome</keyword>
<evidence type="ECO:0008006" key="3">
    <source>
        <dbReference type="Google" id="ProtNLM"/>
    </source>
</evidence>
<name>A0ABN8VPC9_SACEU</name>
<dbReference type="Proteomes" id="UP001152964">
    <property type="component" value="Chromosome 7"/>
</dbReference>
<reference evidence="1" key="1">
    <citation type="submission" date="2022-08" db="EMBL/GenBank/DDBJ databases">
        <authorList>
            <person name="Byrne P K."/>
        </authorList>
    </citation>
    <scope>NUCLEOTIDE SEQUENCE</scope>
    <source>
        <strain evidence="1">UCD650</strain>
    </source>
</reference>
<accession>A0ABN8VPC9</accession>
<evidence type="ECO:0000313" key="1">
    <source>
        <dbReference type="EMBL" id="CAI1981897.1"/>
    </source>
</evidence>
<sequence>MDEVVPLFRDCHIAQIKDYQLELQSDLVKTNEIFQKNLLKNYNKILNLTDAVNDLSLDLKSIDQDFKSLCFNDEKFQLNKLPPLPHHQTTIHITPVGTEDTASIVPQNILVISNWTISISNFCNRISTSTTPSRIFDDLLLNFHELSLTSVPATFETLIKNKCYQLQKFLVDSMETLNFTLLQWVKLYNLLNTDFTSKWDADILSAFNESLFETLFNENVQALLNSGAKNKKHQYYYSNEQNNDPIVTGFVNSSIFKDHLIRRTVKEINTHLGTLSTLITKFKESGSYRRLDLFHDDNKDHDDNIESALDEATLKQYIETAISYSKGLTNDETLEIYETVQPTIEILQNLETYKCPQETLVELRTKLITQLQDFKTQIEASLPSSSLARPATIVDDFMTHYNNQNLLRLVTGQINQLTR</sequence>
<organism evidence="1 2">
    <name type="scientific">Saccharomyces eubayanus</name>
    <name type="common">Yeast</name>
    <dbReference type="NCBI Taxonomy" id="1080349"/>
    <lineage>
        <taxon>Eukaryota</taxon>
        <taxon>Fungi</taxon>
        <taxon>Dikarya</taxon>
        <taxon>Ascomycota</taxon>
        <taxon>Saccharomycotina</taxon>
        <taxon>Saccharomycetes</taxon>
        <taxon>Saccharomycetales</taxon>
        <taxon>Saccharomycetaceae</taxon>
        <taxon>Saccharomyces</taxon>
    </lineage>
</organism>
<evidence type="ECO:0000313" key="2">
    <source>
        <dbReference type="Proteomes" id="UP001152964"/>
    </source>
</evidence>
<dbReference type="EMBL" id="OX291497">
    <property type="protein sequence ID" value="CAI1981897.1"/>
    <property type="molecule type" value="Genomic_DNA"/>
</dbReference>
<protein>
    <recommendedName>
        <fullName evidence="3">COG1-like protein</fullName>
    </recommendedName>
</protein>
<gene>
    <name evidence="1" type="primary">U6500G00640</name>
    <name evidence="1" type="ORF">SEUBUCD650_0G00640</name>
</gene>